<evidence type="ECO:0000313" key="1">
    <source>
        <dbReference type="EMBL" id="JAD75904.1"/>
    </source>
</evidence>
<organism evidence="1">
    <name type="scientific">Arundo donax</name>
    <name type="common">Giant reed</name>
    <name type="synonym">Donax arundinaceus</name>
    <dbReference type="NCBI Taxonomy" id="35708"/>
    <lineage>
        <taxon>Eukaryota</taxon>
        <taxon>Viridiplantae</taxon>
        <taxon>Streptophyta</taxon>
        <taxon>Embryophyta</taxon>
        <taxon>Tracheophyta</taxon>
        <taxon>Spermatophyta</taxon>
        <taxon>Magnoliopsida</taxon>
        <taxon>Liliopsida</taxon>
        <taxon>Poales</taxon>
        <taxon>Poaceae</taxon>
        <taxon>PACMAD clade</taxon>
        <taxon>Arundinoideae</taxon>
        <taxon>Arundineae</taxon>
        <taxon>Arundo</taxon>
    </lineage>
</organism>
<name>A0A0A9CHV4_ARUDO</name>
<proteinExistence type="predicted"/>
<protein>
    <submittedName>
        <fullName evidence="1">Uncharacterized protein</fullName>
    </submittedName>
</protein>
<dbReference type="EMBL" id="GBRH01221991">
    <property type="protein sequence ID" value="JAD75904.1"/>
    <property type="molecule type" value="Transcribed_RNA"/>
</dbReference>
<dbReference type="AlphaFoldDB" id="A0A0A9CHV4"/>
<reference evidence="1" key="2">
    <citation type="journal article" date="2015" name="Data Brief">
        <title>Shoot transcriptome of the giant reed, Arundo donax.</title>
        <authorList>
            <person name="Barrero R.A."/>
            <person name="Guerrero F.D."/>
            <person name="Moolhuijzen P."/>
            <person name="Goolsby J.A."/>
            <person name="Tidwell J."/>
            <person name="Bellgard S.E."/>
            <person name="Bellgard M.I."/>
        </authorList>
    </citation>
    <scope>NUCLEOTIDE SEQUENCE</scope>
    <source>
        <tissue evidence="1">Shoot tissue taken approximately 20 cm above the soil surface</tissue>
    </source>
</reference>
<accession>A0A0A9CHV4</accession>
<reference evidence="1" key="1">
    <citation type="submission" date="2014-09" db="EMBL/GenBank/DDBJ databases">
        <authorList>
            <person name="Magalhaes I.L.F."/>
            <person name="Oliveira U."/>
            <person name="Santos F.R."/>
            <person name="Vidigal T.H.D.A."/>
            <person name="Brescovit A.D."/>
            <person name="Santos A.J."/>
        </authorList>
    </citation>
    <scope>NUCLEOTIDE SEQUENCE</scope>
    <source>
        <tissue evidence="1">Shoot tissue taken approximately 20 cm above the soil surface</tissue>
    </source>
</reference>
<sequence length="110" mass="12019">MPLACRMKPGIQIQGCGNLHRKNGFAVSGCQNLFKNNRAKIICEIRFKQLKVDNSRASNYCSTKTCCTKSKCAARHLSISQIMPPSSLIFLFIHTSTSIPAPTPAAHTAP</sequence>